<accession>A0A5C3PUV4</accession>
<dbReference type="EMBL" id="ML210983">
    <property type="protein sequence ID" value="TFK93322.1"/>
    <property type="molecule type" value="Genomic_DNA"/>
</dbReference>
<keyword evidence="3" id="KW-1185">Reference proteome</keyword>
<name>A0A5C3PUV4_9APHY</name>
<proteinExistence type="predicted"/>
<protein>
    <submittedName>
        <fullName evidence="2">Uncharacterized protein</fullName>
    </submittedName>
</protein>
<organism evidence="2 3">
    <name type="scientific">Polyporus arcularius HHB13444</name>
    <dbReference type="NCBI Taxonomy" id="1314778"/>
    <lineage>
        <taxon>Eukaryota</taxon>
        <taxon>Fungi</taxon>
        <taxon>Dikarya</taxon>
        <taxon>Basidiomycota</taxon>
        <taxon>Agaricomycotina</taxon>
        <taxon>Agaricomycetes</taxon>
        <taxon>Polyporales</taxon>
        <taxon>Polyporaceae</taxon>
        <taxon>Polyporus</taxon>
    </lineage>
</organism>
<evidence type="ECO:0000256" key="1">
    <source>
        <dbReference type="SAM" id="MobiDB-lite"/>
    </source>
</evidence>
<dbReference type="InParanoid" id="A0A5C3PUV4"/>
<dbReference type="Proteomes" id="UP000308197">
    <property type="component" value="Unassembled WGS sequence"/>
</dbReference>
<gene>
    <name evidence="2" type="ORF">K466DRAFT_129274</name>
</gene>
<feature type="region of interest" description="Disordered" evidence="1">
    <location>
        <begin position="27"/>
        <end position="49"/>
    </location>
</feature>
<reference evidence="2 3" key="1">
    <citation type="journal article" date="2019" name="Nat. Ecol. Evol.">
        <title>Megaphylogeny resolves global patterns of mushroom evolution.</title>
        <authorList>
            <person name="Varga T."/>
            <person name="Krizsan K."/>
            <person name="Foldi C."/>
            <person name="Dima B."/>
            <person name="Sanchez-Garcia M."/>
            <person name="Sanchez-Ramirez S."/>
            <person name="Szollosi G.J."/>
            <person name="Szarkandi J.G."/>
            <person name="Papp V."/>
            <person name="Albert L."/>
            <person name="Andreopoulos W."/>
            <person name="Angelini C."/>
            <person name="Antonin V."/>
            <person name="Barry K.W."/>
            <person name="Bougher N.L."/>
            <person name="Buchanan P."/>
            <person name="Buyck B."/>
            <person name="Bense V."/>
            <person name="Catcheside P."/>
            <person name="Chovatia M."/>
            <person name="Cooper J."/>
            <person name="Damon W."/>
            <person name="Desjardin D."/>
            <person name="Finy P."/>
            <person name="Geml J."/>
            <person name="Haridas S."/>
            <person name="Hughes K."/>
            <person name="Justo A."/>
            <person name="Karasinski D."/>
            <person name="Kautmanova I."/>
            <person name="Kiss B."/>
            <person name="Kocsube S."/>
            <person name="Kotiranta H."/>
            <person name="LaButti K.M."/>
            <person name="Lechner B.E."/>
            <person name="Liimatainen K."/>
            <person name="Lipzen A."/>
            <person name="Lukacs Z."/>
            <person name="Mihaltcheva S."/>
            <person name="Morgado L.N."/>
            <person name="Niskanen T."/>
            <person name="Noordeloos M.E."/>
            <person name="Ohm R.A."/>
            <person name="Ortiz-Santana B."/>
            <person name="Ovrebo C."/>
            <person name="Racz N."/>
            <person name="Riley R."/>
            <person name="Savchenko A."/>
            <person name="Shiryaev A."/>
            <person name="Soop K."/>
            <person name="Spirin V."/>
            <person name="Szebenyi C."/>
            <person name="Tomsovsky M."/>
            <person name="Tulloss R.E."/>
            <person name="Uehling J."/>
            <person name="Grigoriev I.V."/>
            <person name="Vagvolgyi C."/>
            <person name="Papp T."/>
            <person name="Martin F.M."/>
            <person name="Miettinen O."/>
            <person name="Hibbett D.S."/>
            <person name="Nagy L.G."/>
        </authorList>
    </citation>
    <scope>NUCLEOTIDE SEQUENCE [LARGE SCALE GENOMIC DNA]</scope>
    <source>
        <strain evidence="2 3">HHB13444</strain>
    </source>
</reference>
<evidence type="ECO:0000313" key="3">
    <source>
        <dbReference type="Proteomes" id="UP000308197"/>
    </source>
</evidence>
<sequence length="213" mass="23727">MCSRKASKAGSCKPSWSWRSKEVRVSALRSNSAPPGGRSDLHHPSYHHRHPANTTTVLGELSKPATHAVYWILFHPPTICTTGMATELQTASFRNVSSIRNLPTKLVIEISTLARLLAHSLADARFWTCLSRLVRRHQILVSLRANVVSKAWRFPSLVVISSTSPHTLPRHIRQRTEANAATLPCPLDRHLGRSWSSTCQALQFLALAMSSER</sequence>
<dbReference type="AlphaFoldDB" id="A0A5C3PUV4"/>
<evidence type="ECO:0000313" key="2">
    <source>
        <dbReference type="EMBL" id="TFK93322.1"/>
    </source>
</evidence>